<dbReference type="PANTHER" id="PTHR30290:SF64">
    <property type="entry name" value="ABC TRANSPORTER PERIPLASMIC BINDING PROTEIN"/>
    <property type="match status" value="1"/>
</dbReference>
<dbReference type="SUPFAM" id="SSF53850">
    <property type="entry name" value="Periplasmic binding protein-like II"/>
    <property type="match status" value="1"/>
</dbReference>
<dbReference type="GO" id="GO:0015833">
    <property type="term" value="P:peptide transport"/>
    <property type="evidence" value="ECO:0007669"/>
    <property type="project" value="TreeGrafter"/>
</dbReference>
<sequence>MTYPNLPGRTRMWRLALALGLALLAAPAATSAEPVHGIAMHGEPALPMDFDHLPYANPHAPKGGKVGYGVVGTFDSVRPFILKSMRTFARGVVDLEYGNLVYETLMQRSVDEPFTLYGLLAESVEWDPERSFIQYNINPRARWSDGEPVTADDVIFTFELLRDKGRPPYAGRLDAVASMKKISDLSVRFTFNEKASREFPMILSMSPVLPKHAIDPATYDQSSLEPMVGSGPYLIDEIRPGERIRFKRNPDYWARDLPIKRGLDNFDEISIEYFLSASAQFEAFKKGLFDVYPDGSASNWQRGYDFPAVHSGEIVKETYASQTPSGVFGFVFNTRRDLFKDIHVRKGLTWLFDFEWVNRNLYDNVYTRTQSFWQGSDLSSLGRPADQRERGLIAPFSDAVPAGIMDGTWRLPATDGSGRDRKVQRAALDELQAAGYAIRGGKLVDANGKQLSFEMMTQNEGQEKLAIAYQRSLAALGINMAIRTVDDAQYQQRSQTFDYDMIVKSYPSSLSPGFEQIGRWGSASRDQPGSFNFAGVADPAVDAMIDALLNAVSLEDFQSAVRAYDRVLLAGYYVVPTYHLAETWMAHRSYITGPAGKPPLYGYYLPAWWDGRVEKP</sequence>
<comment type="caution">
    <text evidence="6">The sequence shown here is derived from an EMBL/GenBank/DDBJ whole genome shotgun (WGS) entry which is preliminary data.</text>
</comment>
<dbReference type="Gene3D" id="3.40.190.10">
    <property type="entry name" value="Periplasmic binding protein-like II"/>
    <property type="match status" value="1"/>
</dbReference>
<dbReference type="Gene3D" id="3.10.105.10">
    <property type="entry name" value="Dipeptide-binding Protein, Domain 3"/>
    <property type="match status" value="1"/>
</dbReference>
<name>A0A317PSG2_9HYPH</name>
<evidence type="ECO:0000256" key="3">
    <source>
        <dbReference type="ARBA" id="ARBA00022729"/>
    </source>
</evidence>
<feature type="domain" description="Solute-binding protein family 5" evidence="5">
    <location>
        <begin position="116"/>
        <end position="524"/>
    </location>
</feature>
<keyword evidence="7" id="KW-1185">Reference proteome</keyword>
<dbReference type="EMBL" id="QGTR01000001">
    <property type="protein sequence ID" value="PWW04109.1"/>
    <property type="molecule type" value="Genomic_DNA"/>
</dbReference>
<dbReference type="GO" id="GO:0042884">
    <property type="term" value="P:microcin transport"/>
    <property type="evidence" value="ECO:0007669"/>
    <property type="project" value="TreeGrafter"/>
</dbReference>
<evidence type="ECO:0000259" key="5">
    <source>
        <dbReference type="Pfam" id="PF00496"/>
    </source>
</evidence>
<dbReference type="GO" id="GO:0043190">
    <property type="term" value="C:ATP-binding cassette (ABC) transporter complex"/>
    <property type="evidence" value="ECO:0007669"/>
    <property type="project" value="InterPro"/>
</dbReference>
<comment type="similarity">
    <text evidence="2">Belongs to the bacterial solute-binding protein 5 family.</text>
</comment>
<evidence type="ECO:0000256" key="1">
    <source>
        <dbReference type="ARBA" id="ARBA00004418"/>
    </source>
</evidence>
<protein>
    <submittedName>
        <fullName evidence="6">Peptide/nickel transport system substrate-binding protein</fullName>
    </submittedName>
</protein>
<dbReference type="PANTHER" id="PTHR30290">
    <property type="entry name" value="PERIPLASMIC BINDING COMPONENT OF ABC TRANSPORTER"/>
    <property type="match status" value="1"/>
</dbReference>
<dbReference type="Proteomes" id="UP000246352">
    <property type="component" value="Unassembled WGS sequence"/>
</dbReference>
<dbReference type="InterPro" id="IPR030678">
    <property type="entry name" value="Peptide/Ni-bd"/>
</dbReference>
<evidence type="ECO:0000313" key="6">
    <source>
        <dbReference type="EMBL" id="PWW04109.1"/>
    </source>
</evidence>
<feature type="chain" id="PRO_5016396351" evidence="4">
    <location>
        <begin position="32"/>
        <end position="616"/>
    </location>
</feature>
<feature type="signal peptide" evidence="4">
    <location>
        <begin position="1"/>
        <end position="31"/>
    </location>
</feature>
<keyword evidence="3 4" id="KW-0732">Signal</keyword>
<dbReference type="Pfam" id="PF00496">
    <property type="entry name" value="SBP_bac_5"/>
    <property type="match status" value="1"/>
</dbReference>
<reference evidence="6 7" key="1">
    <citation type="submission" date="2018-05" db="EMBL/GenBank/DDBJ databases">
        <title>Genomic Encyclopedia of Type Strains, Phase IV (KMG-IV): sequencing the most valuable type-strain genomes for metagenomic binning, comparative biology and taxonomic classification.</title>
        <authorList>
            <person name="Goeker M."/>
        </authorList>
    </citation>
    <scope>NUCLEOTIDE SEQUENCE [LARGE SCALE GENOMIC DNA]</scope>
    <source>
        <strain evidence="6 7">DSM 16791</strain>
    </source>
</reference>
<gene>
    <name evidence="6" type="ORF">DFR52_101799</name>
</gene>
<evidence type="ECO:0000256" key="2">
    <source>
        <dbReference type="ARBA" id="ARBA00005695"/>
    </source>
</evidence>
<evidence type="ECO:0000313" key="7">
    <source>
        <dbReference type="Proteomes" id="UP000246352"/>
    </source>
</evidence>
<dbReference type="InterPro" id="IPR039424">
    <property type="entry name" value="SBP_5"/>
</dbReference>
<dbReference type="InterPro" id="IPR000914">
    <property type="entry name" value="SBP_5_dom"/>
</dbReference>
<dbReference type="PIRSF" id="PIRSF002741">
    <property type="entry name" value="MppA"/>
    <property type="match status" value="1"/>
</dbReference>
<dbReference type="CDD" id="cd08497">
    <property type="entry name" value="MbnE-like"/>
    <property type="match status" value="1"/>
</dbReference>
<proteinExistence type="inferred from homology"/>
<organism evidence="6 7">
    <name type="scientific">Hoeflea marina</name>
    <dbReference type="NCBI Taxonomy" id="274592"/>
    <lineage>
        <taxon>Bacteria</taxon>
        <taxon>Pseudomonadati</taxon>
        <taxon>Pseudomonadota</taxon>
        <taxon>Alphaproteobacteria</taxon>
        <taxon>Hyphomicrobiales</taxon>
        <taxon>Rhizobiaceae</taxon>
        <taxon>Hoeflea</taxon>
    </lineage>
</organism>
<dbReference type="AlphaFoldDB" id="A0A317PSG2"/>
<dbReference type="GO" id="GO:0030288">
    <property type="term" value="C:outer membrane-bounded periplasmic space"/>
    <property type="evidence" value="ECO:0007669"/>
    <property type="project" value="TreeGrafter"/>
</dbReference>
<evidence type="ECO:0000256" key="4">
    <source>
        <dbReference type="SAM" id="SignalP"/>
    </source>
</evidence>
<dbReference type="GO" id="GO:1904680">
    <property type="term" value="F:peptide transmembrane transporter activity"/>
    <property type="evidence" value="ECO:0007669"/>
    <property type="project" value="TreeGrafter"/>
</dbReference>
<comment type="subcellular location">
    <subcellularLocation>
        <location evidence="1">Periplasm</location>
    </subcellularLocation>
</comment>
<accession>A0A317PSG2</accession>